<feature type="chain" id="PRO_5045856308" description="Lipoprotein" evidence="2">
    <location>
        <begin position="25"/>
        <end position="88"/>
    </location>
</feature>
<accession>A0ABX9JKJ9</accession>
<gene>
    <name evidence="3" type="ORF">ATI61_12620</name>
</gene>
<feature type="region of interest" description="Disordered" evidence="1">
    <location>
        <begin position="67"/>
        <end position="88"/>
    </location>
</feature>
<evidence type="ECO:0000256" key="1">
    <source>
        <dbReference type="SAM" id="MobiDB-lite"/>
    </source>
</evidence>
<dbReference type="RefSeq" id="WP_147333271.1">
    <property type="nucleotide sequence ID" value="NZ_CP011509.1"/>
</dbReference>
<evidence type="ECO:0000256" key="2">
    <source>
        <dbReference type="SAM" id="SignalP"/>
    </source>
</evidence>
<name>A0ABX9JKJ9_9BACT</name>
<dbReference type="PROSITE" id="PS51257">
    <property type="entry name" value="PROKAR_LIPOPROTEIN"/>
    <property type="match status" value="1"/>
</dbReference>
<comment type="caution">
    <text evidence="3">The sequence shown here is derived from an EMBL/GenBank/DDBJ whole genome shotgun (WGS) entry which is preliminary data.</text>
</comment>
<feature type="signal peptide" evidence="2">
    <location>
        <begin position="1"/>
        <end position="24"/>
    </location>
</feature>
<dbReference type="EMBL" id="QUMU01000026">
    <property type="protein sequence ID" value="REG15344.1"/>
    <property type="molecule type" value="Genomic_DNA"/>
</dbReference>
<evidence type="ECO:0000313" key="3">
    <source>
        <dbReference type="EMBL" id="REG15344.1"/>
    </source>
</evidence>
<keyword evidence="4" id="KW-1185">Reference proteome</keyword>
<evidence type="ECO:0000313" key="4">
    <source>
        <dbReference type="Proteomes" id="UP000256345"/>
    </source>
</evidence>
<proteinExistence type="predicted"/>
<organism evidence="3 4">
    <name type="scientific">Archangium gephyra</name>
    <dbReference type="NCBI Taxonomy" id="48"/>
    <lineage>
        <taxon>Bacteria</taxon>
        <taxon>Pseudomonadati</taxon>
        <taxon>Myxococcota</taxon>
        <taxon>Myxococcia</taxon>
        <taxon>Myxococcales</taxon>
        <taxon>Cystobacterineae</taxon>
        <taxon>Archangiaceae</taxon>
        <taxon>Archangium</taxon>
    </lineage>
</organism>
<evidence type="ECO:0008006" key="5">
    <source>
        <dbReference type="Google" id="ProtNLM"/>
    </source>
</evidence>
<sequence>MNGRVAMLTLASLLLIATVGCPHAWSREGTIEQALGQDMIEYYSMKDCALDDEEWMKRCKNYHGRGNTPEMQQRCPLECRPPQPDHRP</sequence>
<keyword evidence="2" id="KW-0732">Signal</keyword>
<dbReference type="Proteomes" id="UP000256345">
    <property type="component" value="Unassembled WGS sequence"/>
</dbReference>
<protein>
    <recommendedName>
        <fullName evidence="5">Lipoprotein</fullName>
    </recommendedName>
</protein>
<reference evidence="3 4" key="1">
    <citation type="submission" date="2018-08" db="EMBL/GenBank/DDBJ databases">
        <title>Genomic Encyclopedia of Archaeal and Bacterial Type Strains, Phase II (KMG-II): from individual species to whole genera.</title>
        <authorList>
            <person name="Goeker M."/>
        </authorList>
    </citation>
    <scope>NUCLEOTIDE SEQUENCE [LARGE SCALE GENOMIC DNA]</scope>
    <source>
        <strain evidence="3 4">DSM 2261</strain>
    </source>
</reference>